<dbReference type="InterPro" id="IPR039369">
    <property type="entry name" value="LacA-like"/>
</dbReference>
<dbReference type="InterPro" id="IPR011004">
    <property type="entry name" value="Trimer_LpxA-like_sf"/>
</dbReference>
<keyword evidence="2" id="KW-0677">Repeat</keyword>
<keyword evidence="5" id="KW-1185">Reference proteome</keyword>
<dbReference type="PANTHER" id="PTHR43017">
    <property type="entry name" value="GALACTOSIDE O-ACETYLTRANSFERASE"/>
    <property type="match status" value="1"/>
</dbReference>
<proteinExistence type="inferred from homology"/>
<dbReference type="EC" id="2.3.1.-" evidence="3"/>
<accession>A0A0R2C4T6</accession>
<organism evidence="4 5">
    <name type="scientific">Lacticaseibacillus thailandensis DSM 22698 = JCM 13996</name>
    <dbReference type="NCBI Taxonomy" id="1423810"/>
    <lineage>
        <taxon>Bacteria</taxon>
        <taxon>Bacillati</taxon>
        <taxon>Bacillota</taxon>
        <taxon>Bacilli</taxon>
        <taxon>Lactobacillales</taxon>
        <taxon>Lactobacillaceae</taxon>
        <taxon>Lacticaseibacillus</taxon>
    </lineage>
</organism>
<evidence type="ECO:0000256" key="3">
    <source>
        <dbReference type="RuleBase" id="RU367021"/>
    </source>
</evidence>
<dbReference type="EMBL" id="AYZK01000005">
    <property type="protein sequence ID" value="KRM86749.1"/>
    <property type="molecule type" value="Genomic_DNA"/>
</dbReference>
<dbReference type="Gene3D" id="2.160.10.10">
    <property type="entry name" value="Hexapeptide repeat proteins"/>
    <property type="match status" value="1"/>
</dbReference>
<name>A0A0R2C4T6_9LACO</name>
<dbReference type="Pfam" id="PF00132">
    <property type="entry name" value="Hexapep"/>
    <property type="match status" value="1"/>
</dbReference>
<evidence type="ECO:0000256" key="2">
    <source>
        <dbReference type="ARBA" id="ARBA00022737"/>
    </source>
</evidence>
<dbReference type="SUPFAM" id="SSF51161">
    <property type="entry name" value="Trimeric LpxA-like enzymes"/>
    <property type="match status" value="1"/>
</dbReference>
<evidence type="ECO:0000256" key="1">
    <source>
        <dbReference type="ARBA" id="ARBA00022679"/>
    </source>
</evidence>
<gene>
    <name evidence="4" type="ORF">FD19_GL001601</name>
</gene>
<dbReference type="GO" id="GO:0008870">
    <property type="term" value="F:galactoside O-acetyltransferase activity"/>
    <property type="evidence" value="ECO:0007669"/>
    <property type="project" value="TreeGrafter"/>
</dbReference>
<dbReference type="PATRIC" id="fig|1423810.4.peg.1651"/>
<reference evidence="4 5" key="1">
    <citation type="journal article" date="2015" name="Genome Announc.">
        <title>Expanding the biotechnology potential of lactobacilli through comparative genomics of 213 strains and associated genera.</title>
        <authorList>
            <person name="Sun Z."/>
            <person name="Harris H.M."/>
            <person name="McCann A."/>
            <person name="Guo C."/>
            <person name="Argimon S."/>
            <person name="Zhang W."/>
            <person name="Yang X."/>
            <person name="Jeffery I.B."/>
            <person name="Cooney J.C."/>
            <person name="Kagawa T.F."/>
            <person name="Liu W."/>
            <person name="Song Y."/>
            <person name="Salvetti E."/>
            <person name="Wrobel A."/>
            <person name="Rasinkangas P."/>
            <person name="Parkhill J."/>
            <person name="Rea M.C."/>
            <person name="O'Sullivan O."/>
            <person name="Ritari J."/>
            <person name="Douillard F.P."/>
            <person name="Paul Ross R."/>
            <person name="Yang R."/>
            <person name="Briner A.E."/>
            <person name="Felis G.E."/>
            <person name="de Vos W.M."/>
            <person name="Barrangou R."/>
            <person name="Klaenhammer T.R."/>
            <person name="Caufield P.W."/>
            <person name="Cui Y."/>
            <person name="Zhang H."/>
            <person name="O'Toole P.W."/>
        </authorList>
    </citation>
    <scope>NUCLEOTIDE SEQUENCE [LARGE SCALE GENOMIC DNA]</scope>
    <source>
        <strain evidence="4 5">DSM 22698</strain>
    </source>
</reference>
<sequence>MWPALPTKDQLEADNMAKKVDQALNSGDLYRVFNSNYADPHYNDYLEAMHQYNQLGYTPADERKKATMLSQLFAAVGVGSYVQVPYYAMWGGRHVYLGKNVYVNFNCTFVDDAEIRIGDNTMLALNVTIVTGTHPVSAQLRRQSYGFSKPVVIAANVWVGAGATILPGVHIGANSVIGAGAVVTRDLPANVVAVGCPAKVLRAITDDDEVTYDHGKVIADHRLE</sequence>
<evidence type="ECO:0000313" key="4">
    <source>
        <dbReference type="EMBL" id="KRM86749.1"/>
    </source>
</evidence>
<keyword evidence="3" id="KW-0012">Acyltransferase</keyword>
<dbReference type="Proteomes" id="UP000051789">
    <property type="component" value="Unassembled WGS sequence"/>
</dbReference>
<dbReference type="InterPro" id="IPR001451">
    <property type="entry name" value="Hexapep"/>
</dbReference>
<dbReference type="PROSITE" id="PS00101">
    <property type="entry name" value="HEXAPEP_TRANSFERASES"/>
    <property type="match status" value="1"/>
</dbReference>
<dbReference type="CDD" id="cd03357">
    <property type="entry name" value="LbH_MAT_GAT"/>
    <property type="match status" value="1"/>
</dbReference>
<comment type="caution">
    <text evidence="4">The sequence shown here is derived from an EMBL/GenBank/DDBJ whole genome shotgun (WGS) entry which is preliminary data.</text>
</comment>
<comment type="similarity">
    <text evidence="3">Belongs to the transferase hexapeptide repeat family.</text>
</comment>
<dbReference type="AlphaFoldDB" id="A0A0R2C4T6"/>
<dbReference type="InterPro" id="IPR018357">
    <property type="entry name" value="Hexapep_transf_CS"/>
</dbReference>
<evidence type="ECO:0000313" key="5">
    <source>
        <dbReference type="Proteomes" id="UP000051789"/>
    </source>
</evidence>
<protein>
    <recommendedName>
        <fullName evidence="3">Acetyltransferase</fullName>
        <ecNumber evidence="3">2.3.1.-</ecNumber>
    </recommendedName>
</protein>
<dbReference type="PANTHER" id="PTHR43017:SF1">
    <property type="entry name" value="ACETYLTRANSFERASE YJL218W-RELATED"/>
    <property type="match status" value="1"/>
</dbReference>
<keyword evidence="1 3" id="KW-0808">Transferase</keyword>